<organism evidence="3 4">
    <name type="scientific">Tissierella simiarum</name>
    <dbReference type="NCBI Taxonomy" id="2841534"/>
    <lineage>
        <taxon>Bacteria</taxon>
        <taxon>Bacillati</taxon>
        <taxon>Bacillota</taxon>
        <taxon>Tissierellia</taxon>
        <taxon>Tissierellales</taxon>
        <taxon>Tissierellaceae</taxon>
        <taxon>Tissierella</taxon>
    </lineage>
</organism>
<comment type="caution">
    <text evidence="3">The sequence shown here is derived from an EMBL/GenBank/DDBJ whole genome shotgun (WGS) entry which is preliminary data.</text>
</comment>
<dbReference type="InterPro" id="IPR050093">
    <property type="entry name" value="ABC_SmlMolc_Importer"/>
</dbReference>
<keyword evidence="1" id="KW-0813">Transport</keyword>
<dbReference type="PROSITE" id="PS50893">
    <property type="entry name" value="ABC_TRANSPORTER_2"/>
    <property type="match status" value="1"/>
</dbReference>
<name>A0ABS6E9B5_9FIRM</name>
<dbReference type="PANTHER" id="PTHR42781:SF4">
    <property type="entry name" value="SPERMIDINE_PUTRESCINE IMPORT ATP-BINDING PROTEIN POTA"/>
    <property type="match status" value="1"/>
</dbReference>
<reference evidence="3 4" key="1">
    <citation type="submission" date="2021-06" db="EMBL/GenBank/DDBJ databases">
        <authorList>
            <person name="Sun Q."/>
            <person name="Li D."/>
        </authorList>
    </citation>
    <scope>NUCLEOTIDE SEQUENCE [LARGE SCALE GENOMIC DNA]</scope>
    <source>
        <strain evidence="3 4">MSJ-40</strain>
    </source>
</reference>
<dbReference type="Pfam" id="PF00005">
    <property type="entry name" value="ABC_tran"/>
    <property type="match status" value="1"/>
</dbReference>
<dbReference type="InterPro" id="IPR003593">
    <property type="entry name" value="AAA+_ATPase"/>
</dbReference>
<evidence type="ECO:0000256" key="1">
    <source>
        <dbReference type="ARBA" id="ARBA00022448"/>
    </source>
</evidence>
<dbReference type="EMBL" id="JAHLPM010000010">
    <property type="protein sequence ID" value="MBU5438803.1"/>
    <property type="molecule type" value="Genomic_DNA"/>
</dbReference>
<dbReference type="InterPro" id="IPR003439">
    <property type="entry name" value="ABC_transporter-like_ATP-bd"/>
</dbReference>
<accession>A0ABS6E9B5</accession>
<evidence type="ECO:0000259" key="2">
    <source>
        <dbReference type="PROSITE" id="PS50893"/>
    </source>
</evidence>
<feature type="domain" description="ABC transporter" evidence="2">
    <location>
        <begin position="1"/>
        <end position="231"/>
    </location>
</feature>
<evidence type="ECO:0000313" key="4">
    <source>
        <dbReference type="Proteomes" id="UP000749471"/>
    </source>
</evidence>
<dbReference type="GO" id="GO:0005524">
    <property type="term" value="F:ATP binding"/>
    <property type="evidence" value="ECO:0007669"/>
    <property type="project" value="UniProtKB-KW"/>
</dbReference>
<dbReference type="Proteomes" id="UP000749471">
    <property type="component" value="Unassembled WGS sequence"/>
</dbReference>
<keyword evidence="3" id="KW-0547">Nucleotide-binding</keyword>
<dbReference type="RefSeq" id="WP_216520189.1">
    <property type="nucleotide sequence ID" value="NZ_JAHLPM010000010.1"/>
</dbReference>
<sequence>MLYAKIKKEFNNFKLDVEFETNGETLALLGASGCGKSMTLKCIAGVEKPDEGQIILNNRVLFDSKKKINLLPQRRKVGLLFQSYALFPNMTLKQNIAIGVPKKQKNKEEIIDEKIRAFSLEGLENNYPHQLSGGQQQRVALARMLVNEPEILMLDEPFSALDEHLRWQMEQELISILKAHKGSTLYVSHNKDEVYRICDKVAVFNNGKIEEINHKEILFNHPTTYTTAILTGCKNIFRARKISDNKVYVIDLGVELICNHAVKENVKYIGIYTHNLKLSSNDKSENTFKFNILDVVNNLFSYILVLSSIGKDDMDSNFKIYMEISEDEFNGIKDKQSVYLHFNKEHILLLND</sequence>
<dbReference type="PROSITE" id="PS00211">
    <property type="entry name" value="ABC_TRANSPORTER_1"/>
    <property type="match status" value="1"/>
</dbReference>
<dbReference type="SMART" id="SM00382">
    <property type="entry name" value="AAA"/>
    <property type="match status" value="1"/>
</dbReference>
<gene>
    <name evidence="3" type="ORF">KQI42_12315</name>
</gene>
<protein>
    <submittedName>
        <fullName evidence="3">Sulfate/molybdate ABC transporter ATP-binding protein</fullName>
    </submittedName>
</protein>
<keyword evidence="3" id="KW-0067">ATP-binding</keyword>
<dbReference type="PANTHER" id="PTHR42781">
    <property type="entry name" value="SPERMIDINE/PUTRESCINE IMPORT ATP-BINDING PROTEIN POTA"/>
    <property type="match status" value="1"/>
</dbReference>
<keyword evidence="4" id="KW-1185">Reference proteome</keyword>
<evidence type="ECO:0000313" key="3">
    <source>
        <dbReference type="EMBL" id="MBU5438803.1"/>
    </source>
</evidence>
<proteinExistence type="predicted"/>
<dbReference type="InterPro" id="IPR017871">
    <property type="entry name" value="ABC_transporter-like_CS"/>
</dbReference>